<evidence type="ECO:0000313" key="15">
    <source>
        <dbReference type="Proteomes" id="UP000481421"/>
    </source>
</evidence>
<keyword evidence="3 12" id="KW-0813">Transport</keyword>
<keyword evidence="14" id="KW-0969">Cilium</keyword>
<keyword evidence="11 12" id="KW-1006">Bacterial flagellum protein export</keyword>
<keyword evidence="9 12" id="KW-0472">Membrane</keyword>
<dbReference type="RefSeq" id="WP_164609287.1">
    <property type="nucleotide sequence ID" value="NZ_JAAIKE010000001.1"/>
</dbReference>
<comment type="similarity">
    <text evidence="1 12">Belongs to the FliP/MopC/SpaP family.</text>
</comment>
<dbReference type="NCBIfam" id="TIGR01103">
    <property type="entry name" value="fliP"/>
    <property type="match status" value="1"/>
</dbReference>
<keyword evidence="13" id="KW-0732">Signal</keyword>
<keyword evidence="6 12" id="KW-1005">Bacterial flagellum biogenesis</keyword>
<dbReference type="InterPro" id="IPR005838">
    <property type="entry name" value="T3SS_IM_P"/>
</dbReference>
<keyword evidence="7 12" id="KW-0653">Protein transport</keyword>
<feature type="transmembrane region" description="Helical" evidence="12">
    <location>
        <begin position="43"/>
        <end position="72"/>
    </location>
</feature>
<evidence type="ECO:0000256" key="4">
    <source>
        <dbReference type="ARBA" id="ARBA00022475"/>
    </source>
</evidence>
<dbReference type="GO" id="GO:0044781">
    <property type="term" value="P:bacterial-type flagellum organization"/>
    <property type="evidence" value="ECO:0007669"/>
    <property type="project" value="UniProtKB-UniRule"/>
</dbReference>
<evidence type="ECO:0000256" key="8">
    <source>
        <dbReference type="ARBA" id="ARBA00022989"/>
    </source>
</evidence>
<accession>A0A6B3RH40</accession>
<gene>
    <name evidence="12 14" type="primary">fliP</name>
    <name evidence="14" type="ORF">G3572_03615</name>
</gene>
<reference evidence="14 15" key="1">
    <citation type="submission" date="2020-02" db="EMBL/GenBank/DDBJ databases">
        <title>Rhodobacter algicola sp. nov., isolated from microalga culture.</title>
        <authorList>
            <person name="Park C.-Y."/>
        </authorList>
    </citation>
    <scope>NUCLEOTIDE SEQUENCE [LARGE SCALE GENOMIC DNA]</scope>
    <source>
        <strain evidence="14 15">ETT8</strain>
    </source>
</reference>
<dbReference type="AlphaFoldDB" id="A0A6B3RH40"/>
<organism evidence="14 15">
    <name type="scientific">Pseudotabrizicola algicola</name>
    <dbReference type="NCBI Taxonomy" id="2709381"/>
    <lineage>
        <taxon>Bacteria</taxon>
        <taxon>Pseudomonadati</taxon>
        <taxon>Pseudomonadota</taxon>
        <taxon>Alphaproteobacteria</taxon>
        <taxon>Rhodobacterales</taxon>
        <taxon>Paracoccaceae</taxon>
        <taxon>Pseudotabrizicola</taxon>
    </lineage>
</organism>
<dbReference type="GO" id="GO:0009306">
    <property type="term" value="P:protein secretion"/>
    <property type="evidence" value="ECO:0007669"/>
    <property type="project" value="UniProtKB-UniRule"/>
</dbReference>
<evidence type="ECO:0000256" key="5">
    <source>
        <dbReference type="ARBA" id="ARBA00022692"/>
    </source>
</evidence>
<proteinExistence type="inferred from homology"/>
<dbReference type="InterPro" id="IPR005837">
    <property type="entry name" value="FliP"/>
</dbReference>
<dbReference type="PANTHER" id="PTHR30587:SF0">
    <property type="entry name" value="FLAGELLAR BIOSYNTHETIC PROTEIN FLIP"/>
    <property type="match status" value="1"/>
</dbReference>
<keyword evidence="4 12" id="KW-1003">Cell membrane</keyword>
<keyword evidence="5 12" id="KW-0812">Transmembrane</keyword>
<comment type="function">
    <text evidence="12">Plays a role in the flagellum-specific transport system.</text>
</comment>
<evidence type="ECO:0000256" key="3">
    <source>
        <dbReference type="ARBA" id="ARBA00022448"/>
    </source>
</evidence>
<keyword evidence="15" id="KW-1185">Reference proteome</keyword>
<evidence type="ECO:0000256" key="10">
    <source>
        <dbReference type="ARBA" id="ARBA00023143"/>
    </source>
</evidence>
<comment type="caution">
    <text evidence="14">The sequence shown here is derived from an EMBL/GenBank/DDBJ whole genome shotgun (WGS) entry which is preliminary data.</text>
</comment>
<evidence type="ECO:0000256" key="11">
    <source>
        <dbReference type="ARBA" id="ARBA00023225"/>
    </source>
</evidence>
<comment type="subcellular location">
    <subcellularLocation>
        <location evidence="12">Cell membrane</location>
        <topology evidence="12">Multi-pass membrane protein</topology>
    </subcellularLocation>
    <subcellularLocation>
        <location evidence="12">Bacterial flagellum basal body</location>
    </subcellularLocation>
</comment>
<feature type="transmembrane region" description="Helical" evidence="12">
    <location>
        <begin position="84"/>
        <end position="103"/>
    </location>
</feature>
<dbReference type="PRINTS" id="PR01302">
    <property type="entry name" value="TYPE3IMPPROT"/>
</dbReference>
<feature type="transmembrane region" description="Helical" evidence="12">
    <location>
        <begin position="221"/>
        <end position="244"/>
    </location>
</feature>
<dbReference type="GO" id="GO:0009425">
    <property type="term" value="C:bacterial-type flagellum basal body"/>
    <property type="evidence" value="ECO:0007669"/>
    <property type="project" value="UniProtKB-SubCell"/>
</dbReference>
<keyword evidence="14" id="KW-0966">Cell projection</keyword>
<name>A0A6B3RH40_9RHOB</name>
<evidence type="ECO:0000256" key="1">
    <source>
        <dbReference type="ARBA" id="ARBA00006257"/>
    </source>
</evidence>
<keyword evidence="10" id="KW-0975">Bacterial flagellum</keyword>
<keyword evidence="14" id="KW-0282">Flagellum</keyword>
<dbReference type="PANTHER" id="PTHR30587">
    <property type="entry name" value="FLAGELLAR BIOSYNTHETIC PROTEIN FLIP"/>
    <property type="match status" value="1"/>
</dbReference>
<evidence type="ECO:0000256" key="12">
    <source>
        <dbReference type="RuleBase" id="RU362069"/>
    </source>
</evidence>
<feature type="chain" id="PRO_5025432798" description="Flagellar biosynthetic protein FliP" evidence="13">
    <location>
        <begin position="20"/>
        <end position="249"/>
    </location>
</feature>
<protein>
    <recommendedName>
        <fullName evidence="2 12">Flagellar biosynthetic protein FliP</fullName>
    </recommendedName>
</protein>
<feature type="transmembrane region" description="Helical" evidence="12">
    <location>
        <begin position="183"/>
        <end position="209"/>
    </location>
</feature>
<dbReference type="GO" id="GO:0005886">
    <property type="term" value="C:plasma membrane"/>
    <property type="evidence" value="ECO:0007669"/>
    <property type="project" value="UniProtKB-SubCell"/>
</dbReference>
<dbReference type="Pfam" id="PF00813">
    <property type="entry name" value="FliP"/>
    <property type="match status" value="1"/>
</dbReference>
<dbReference type="PROSITE" id="PS01061">
    <property type="entry name" value="FLIP_2"/>
    <property type="match status" value="1"/>
</dbReference>
<evidence type="ECO:0000256" key="9">
    <source>
        <dbReference type="ARBA" id="ARBA00023136"/>
    </source>
</evidence>
<evidence type="ECO:0000256" key="6">
    <source>
        <dbReference type="ARBA" id="ARBA00022795"/>
    </source>
</evidence>
<dbReference type="PROSITE" id="PS01060">
    <property type="entry name" value="FLIP_1"/>
    <property type="match status" value="1"/>
</dbReference>
<dbReference type="NCBIfam" id="NF009438">
    <property type="entry name" value="PRK12797.1"/>
    <property type="match status" value="1"/>
</dbReference>
<dbReference type="Proteomes" id="UP000481421">
    <property type="component" value="Unassembled WGS sequence"/>
</dbReference>
<evidence type="ECO:0000256" key="7">
    <source>
        <dbReference type="ARBA" id="ARBA00022927"/>
    </source>
</evidence>
<feature type="signal peptide" evidence="13">
    <location>
        <begin position="1"/>
        <end position="19"/>
    </location>
</feature>
<keyword evidence="8 12" id="KW-1133">Transmembrane helix</keyword>
<dbReference type="EMBL" id="JAAIKE010000001">
    <property type="protein sequence ID" value="NEX45280.1"/>
    <property type="molecule type" value="Genomic_DNA"/>
</dbReference>
<evidence type="ECO:0000256" key="2">
    <source>
        <dbReference type="ARBA" id="ARBA00021714"/>
    </source>
</evidence>
<evidence type="ECO:0000313" key="14">
    <source>
        <dbReference type="EMBL" id="NEX45280.1"/>
    </source>
</evidence>
<evidence type="ECO:0000256" key="13">
    <source>
        <dbReference type="SAM" id="SignalP"/>
    </source>
</evidence>
<sequence>MIRLLAVALIVLLPGFAQAQGIPALTLTETQSGASWSLSLQILVLMTALTVLPSLLLGMTAFTRIIIVLSILRQAMGTQQTPPNQVLIALAMFLTFFVMQPVLTNVYDQALGPALDGSMPQEEALKIAGDIMKGFMIENTRQNDLAMFADLAGDAPYADTEAVPFRVLLPAFMTSELKTAFQIGFLLFLPFLVIDIVIASILMALGMMMVSPVLVALPFKLLLFVLVDGWALTVGSLAAGYGMAAGGAG</sequence>
<dbReference type="PRINTS" id="PR00951">
    <property type="entry name" value="FLGBIOSNFLIP"/>
</dbReference>